<dbReference type="AlphaFoldDB" id="A0A162J868"/>
<proteinExistence type="predicted"/>
<keyword evidence="3" id="KW-1185">Reference proteome</keyword>
<protein>
    <submittedName>
        <fullName evidence="2">Uncharacterized protein</fullName>
    </submittedName>
</protein>
<name>A0A162J868_9HYPO</name>
<gene>
    <name evidence="2" type="ORF">BBO_05855</name>
</gene>
<comment type="caution">
    <text evidence="2">The sequence shown here is derived from an EMBL/GenBank/DDBJ whole genome shotgun (WGS) entry which is preliminary data.</text>
</comment>
<evidence type="ECO:0000313" key="3">
    <source>
        <dbReference type="Proteomes" id="UP000076863"/>
    </source>
</evidence>
<organism evidence="2 3">
    <name type="scientific">Beauveria brongniartii RCEF 3172</name>
    <dbReference type="NCBI Taxonomy" id="1081107"/>
    <lineage>
        <taxon>Eukaryota</taxon>
        <taxon>Fungi</taxon>
        <taxon>Dikarya</taxon>
        <taxon>Ascomycota</taxon>
        <taxon>Pezizomycotina</taxon>
        <taxon>Sordariomycetes</taxon>
        <taxon>Hypocreomycetidae</taxon>
        <taxon>Hypocreales</taxon>
        <taxon>Cordycipitaceae</taxon>
        <taxon>Beauveria</taxon>
        <taxon>Beauveria brongniartii</taxon>
    </lineage>
</organism>
<dbReference type="EMBL" id="AZHA01000018">
    <property type="protein sequence ID" value="OAA40798.1"/>
    <property type="molecule type" value="Genomic_DNA"/>
</dbReference>
<feature type="compositionally biased region" description="Low complexity" evidence="1">
    <location>
        <begin position="17"/>
        <end position="29"/>
    </location>
</feature>
<evidence type="ECO:0000313" key="2">
    <source>
        <dbReference type="EMBL" id="OAA40798.1"/>
    </source>
</evidence>
<dbReference type="Proteomes" id="UP000076863">
    <property type="component" value="Unassembled WGS sequence"/>
</dbReference>
<evidence type="ECO:0000256" key="1">
    <source>
        <dbReference type="SAM" id="MobiDB-lite"/>
    </source>
</evidence>
<reference evidence="2 3" key="1">
    <citation type="journal article" date="2016" name="Genome Biol. Evol.">
        <title>Divergent and convergent evolution of fungal pathogenicity.</title>
        <authorList>
            <person name="Shang Y."/>
            <person name="Xiao G."/>
            <person name="Zheng P."/>
            <person name="Cen K."/>
            <person name="Zhan S."/>
            <person name="Wang C."/>
        </authorList>
    </citation>
    <scope>NUCLEOTIDE SEQUENCE [LARGE SCALE GENOMIC DNA]</scope>
    <source>
        <strain evidence="2 3">RCEF 3172</strain>
    </source>
</reference>
<sequence>MESETQVLHASAADGISTPSSTPTPESTSLAHQPFANLASLATSNASGTTTTSLVSRHTPAAVLPAGVAYHALR</sequence>
<accession>A0A162J868</accession>
<feature type="region of interest" description="Disordered" evidence="1">
    <location>
        <begin position="1"/>
        <end position="32"/>
    </location>
</feature>